<evidence type="ECO:0000313" key="1">
    <source>
        <dbReference type="EMBL" id="SOB74190.1"/>
    </source>
</evidence>
<keyword evidence="2" id="KW-1185">Reference proteome</keyword>
<dbReference type="SUPFAM" id="SSF140860">
    <property type="entry name" value="Pseudo ankyrin repeat-like"/>
    <property type="match status" value="1"/>
</dbReference>
<protein>
    <submittedName>
        <fullName evidence="1">Ankyrin repeat</fullName>
    </submittedName>
</protein>
<dbReference type="EMBL" id="LT907979">
    <property type="protein sequence ID" value="SOB74190.1"/>
    <property type="molecule type" value="Genomic_DNA"/>
</dbReference>
<accession>A0A285Q2D9</accession>
<proteinExistence type="predicted"/>
<reference evidence="1" key="1">
    <citation type="submission" date="2017-08" db="EMBL/GenBank/DDBJ databases">
        <authorList>
            <person name="de Groot N.N."/>
        </authorList>
    </citation>
    <scope>NUCLEOTIDE SEQUENCE</scope>
</reference>
<evidence type="ECO:0000313" key="2">
    <source>
        <dbReference type="Proteomes" id="UP000274850"/>
    </source>
</evidence>
<sequence>MKFVPVLSLEENTVCSLLTAENGHLKVLQWARANGCEWDEWTCINAAKNNQVKVLEWLKEQGWFSPEKLSQGDWSREACYRAAEGGYLQVLQ</sequence>
<organism evidence="1">
    <name type="scientific">Cedratvirus lausannensis</name>
    <dbReference type="NCBI Taxonomy" id="2023205"/>
    <lineage>
        <taxon>Viruses</taxon>
        <taxon>Pithoviruses</taxon>
        <taxon>Orthocedratvirinae</taxon>
        <taxon>Alphacedratvirus</taxon>
        <taxon>Alphacedratvirus francolausannense</taxon>
    </lineage>
</organism>
<gene>
    <name evidence="1" type="ORF">BQ9231_00307</name>
</gene>
<name>A0A285Q2D9_9VIRU</name>
<dbReference type="Proteomes" id="UP000274850">
    <property type="component" value="Segment"/>
</dbReference>